<gene>
    <name evidence="7" type="ORF">BSTOLATCC_MIC27469</name>
</gene>
<dbReference type="SUPFAM" id="SSF57184">
    <property type="entry name" value="Growth factor receptor domain"/>
    <property type="match status" value="1"/>
</dbReference>
<evidence type="ECO:0000256" key="4">
    <source>
        <dbReference type="SAM" id="SignalP"/>
    </source>
</evidence>
<accession>A0AAU9JAA8</accession>
<dbReference type="Pfam" id="PF07699">
    <property type="entry name" value="Ephrin_rec_like"/>
    <property type="match status" value="1"/>
</dbReference>
<evidence type="ECO:0000259" key="6">
    <source>
        <dbReference type="Pfam" id="PF24981"/>
    </source>
</evidence>
<evidence type="ECO:0000259" key="5">
    <source>
        <dbReference type="Pfam" id="PF07699"/>
    </source>
</evidence>
<dbReference type="InterPro" id="IPR056737">
    <property type="entry name" value="Beta-prop_ATRN-MKLN-like"/>
</dbReference>
<dbReference type="Gene3D" id="2.10.50.10">
    <property type="entry name" value="Tumor Necrosis Factor Receptor, subunit A, domain 2"/>
    <property type="match status" value="1"/>
</dbReference>
<dbReference type="EMBL" id="CAJZBQ010000027">
    <property type="protein sequence ID" value="CAG9320893.1"/>
    <property type="molecule type" value="Genomic_DNA"/>
</dbReference>
<feature type="signal peptide" evidence="4">
    <location>
        <begin position="1"/>
        <end position="17"/>
    </location>
</feature>
<reference evidence="7" key="1">
    <citation type="submission" date="2021-09" db="EMBL/GenBank/DDBJ databases">
        <authorList>
            <consortium name="AG Swart"/>
            <person name="Singh M."/>
            <person name="Singh A."/>
            <person name="Seah K."/>
            <person name="Emmerich C."/>
        </authorList>
    </citation>
    <scope>NUCLEOTIDE SEQUENCE</scope>
    <source>
        <strain evidence="7">ATCC30299</strain>
    </source>
</reference>
<evidence type="ECO:0000256" key="3">
    <source>
        <dbReference type="SAM" id="Phobius"/>
    </source>
</evidence>
<keyword evidence="2" id="KW-0677">Repeat</keyword>
<dbReference type="Gene3D" id="2.120.10.80">
    <property type="entry name" value="Kelch-type beta propeller"/>
    <property type="match status" value="3"/>
</dbReference>
<feature type="chain" id="PRO_5043773446" description="Tyrosine-protein kinase ephrin type A/B receptor-like domain-containing protein" evidence="4">
    <location>
        <begin position="18"/>
        <end position="1123"/>
    </location>
</feature>
<dbReference type="Pfam" id="PF24681">
    <property type="entry name" value="Kelch_KLHDC2_KLHL20_DRC7"/>
    <property type="match status" value="1"/>
</dbReference>
<comment type="caution">
    <text evidence="7">The sequence shown here is derived from an EMBL/GenBank/DDBJ whole genome shotgun (WGS) entry which is preliminary data.</text>
</comment>
<dbReference type="InterPro" id="IPR011641">
    <property type="entry name" value="Tyr-kin_ephrin_A/B_rcpt-like"/>
</dbReference>
<organism evidence="7 8">
    <name type="scientific">Blepharisma stoltei</name>
    <dbReference type="NCBI Taxonomy" id="1481888"/>
    <lineage>
        <taxon>Eukaryota</taxon>
        <taxon>Sar</taxon>
        <taxon>Alveolata</taxon>
        <taxon>Ciliophora</taxon>
        <taxon>Postciliodesmatophora</taxon>
        <taxon>Heterotrichea</taxon>
        <taxon>Heterotrichida</taxon>
        <taxon>Blepharismidae</taxon>
        <taxon>Blepharisma</taxon>
    </lineage>
</organism>
<dbReference type="AlphaFoldDB" id="A0AAU9JAA8"/>
<name>A0AAU9JAA8_9CILI</name>
<evidence type="ECO:0000256" key="2">
    <source>
        <dbReference type="ARBA" id="ARBA00022737"/>
    </source>
</evidence>
<keyword evidence="3" id="KW-0472">Membrane</keyword>
<dbReference type="SUPFAM" id="SSF117281">
    <property type="entry name" value="Kelch motif"/>
    <property type="match status" value="3"/>
</dbReference>
<keyword evidence="3" id="KW-0812">Transmembrane</keyword>
<keyword evidence="3" id="KW-1133">Transmembrane helix</keyword>
<feature type="transmembrane region" description="Helical" evidence="3">
    <location>
        <begin position="753"/>
        <end position="775"/>
    </location>
</feature>
<evidence type="ECO:0008006" key="9">
    <source>
        <dbReference type="Google" id="ProtNLM"/>
    </source>
</evidence>
<dbReference type="PANTHER" id="PTHR46093:SF18">
    <property type="entry name" value="FIBRONECTIN TYPE-III DOMAIN-CONTAINING PROTEIN"/>
    <property type="match status" value="1"/>
</dbReference>
<sequence>MLFYLCLLFYLVSGLHSVKIPKTGSPPKARKYSSATYDSHGNRMIIFAGSSDQREYYNDIWSFNFDTLEWSELNPSTPTSPSPRVSPAIFYDENENRIIVFGGKTYLGIASEIWSFNLDFFIWEQLSFSGSKFYPTTFAASCSLIWNNKKYHSIFGGETTDSVYNRLYLLDLQNTSISLMPNNGNSPNLMQCEMACEKDSIYVWGGISANFVYNTNLYAYNLTSQWWTKVDISGNVPLGRIFHSVKIYSGFFYVLPGFNYNTDGDQVNIWRINLTSVNNWESVAFTNSSTSGRSSAASIFVNSSLYQFSGSTVTNDLILMDLSLPVPYFETISSQWTSPPPRMRFSMVSIESYLIVFGGMGGNDELLNDLWIFDIEKELWSSLETAVVPSARSGQATAQSAFGMTVFGGEDSTGLLNDMYIFSFKSQRWSLIPSTDNNVPSPRKGACMYVIDRYAVLFGGISNSGYVNDIWRFDIYDLSWTDLSPYDSSVPAMAWHQCLIKYDGASFNYYAFFGQIAGAFPNKSIYGFNLDTKSWALFKDFKANEFGLAPSEATVAVLPDYMVIIGGEFSDFYVSSSISTLSIKNFTILSVEYMDIPLFSHQSAYFADKLYIFGGSLSINTLLAGKLTSGTLFKMSFENSLIRYPCSKGSYLNNSQCLICQPGSYSEEFDSTECTKCPKGTFLDDSGGQAASLCIPCRYGSYSDELGTELCKNCPAGMQCDVGSTEPMEQMYLPSEFSNQPKQYEGDVRVVNYWSLILEIIISVLIFLIVFLAFFSKKFWDWVARVDIFDTQHNKDNEPMIKRKTSVGGLFSLMALLWAGFLVVLTTLQIFYDNITETKALIPYLFLAQEAGKLSADIKVVVSLYNYGGNCTVNDSCANGISLSWTDTAHDDVTLNCYFTDKVCYVFSECKSCVLSSSSSLTLSLYETNSYASYFSVNVTSDSSIPGESSSYATYIHPPEGTIFIGPQATSVDFIMTPCLFLAQSSDKNNQTGNLVSFDKYVLGSTGTVESMTYNRYFEILVNFNVDISGLLIVRTLNMDFLLFWSSVFGSVGGIIEVAGHFMEHFEEGYNDRKEKKQLKEEREKRIYEVEKFKSIFHSFADIKGQSKQSTFDLENASEADPF</sequence>
<protein>
    <recommendedName>
        <fullName evidence="9">Tyrosine-protein kinase ephrin type A/B receptor-like domain-containing protein</fullName>
    </recommendedName>
</protein>
<feature type="domain" description="Attractin/MKLN-like beta-propeller" evidence="6">
    <location>
        <begin position="44"/>
        <end position="310"/>
    </location>
</feature>
<dbReference type="SMART" id="SM01411">
    <property type="entry name" value="Ephrin_rec_like"/>
    <property type="match status" value="2"/>
</dbReference>
<dbReference type="InterPro" id="IPR009030">
    <property type="entry name" value="Growth_fac_rcpt_cys_sf"/>
</dbReference>
<keyword evidence="1" id="KW-0880">Kelch repeat</keyword>
<dbReference type="Proteomes" id="UP001162131">
    <property type="component" value="Unassembled WGS sequence"/>
</dbReference>
<dbReference type="Pfam" id="PF24981">
    <property type="entry name" value="Beta-prop_ATRN-LZTR1"/>
    <property type="match status" value="1"/>
</dbReference>
<evidence type="ECO:0000256" key="1">
    <source>
        <dbReference type="ARBA" id="ARBA00022441"/>
    </source>
</evidence>
<dbReference type="InterPro" id="IPR015915">
    <property type="entry name" value="Kelch-typ_b-propeller"/>
</dbReference>
<keyword evidence="8" id="KW-1185">Reference proteome</keyword>
<dbReference type="PANTHER" id="PTHR46093">
    <property type="entry name" value="ACYL-COA-BINDING DOMAIN-CONTAINING PROTEIN 5"/>
    <property type="match status" value="1"/>
</dbReference>
<evidence type="ECO:0000313" key="8">
    <source>
        <dbReference type="Proteomes" id="UP001162131"/>
    </source>
</evidence>
<feature type="transmembrane region" description="Helical" evidence="3">
    <location>
        <begin position="810"/>
        <end position="832"/>
    </location>
</feature>
<proteinExistence type="predicted"/>
<feature type="domain" description="Tyrosine-protein kinase ephrin type A/B receptor-like" evidence="5">
    <location>
        <begin position="649"/>
        <end position="694"/>
    </location>
</feature>
<keyword evidence="4" id="KW-0732">Signal</keyword>
<evidence type="ECO:0000313" key="7">
    <source>
        <dbReference type="EMBL" id="CAG9320893.1"/>
    </source>
</evidence>